<feature type="compositionally biased region" description="Low complexity" evidence="1">
    <location>
        <begin position="1"/>
        <end position="38"/>
    </location>
</feature>
<feature type="region of interest" description="Disordered" evidence="1">
    <location>
        <begin position="1"/>
        <end position="43"/>
    </location>
</feature>
<evidence type="ECO:0000256" key="1">
    <source>
        <dbReference type="SAM" id="MobiDB-lite"/>
    </source>
</evidence>
<dbReference type="EMBL" id="KP343639">
    <property type="protein sequence ID" value="AJT60838.1"/>
    <property type="molecule type" value="Genomic_DNA"/>
</dbReference>
<dbReference type="GeneID" id="54975137"/>
<sequence>MCWCARPTAPSRSASRSGSCARLATPTPARSRASSAGGLATCSSSATGWACCRARTSSCPHRASSFRSGPSPWWLWRTPTPSTWRSRIAGSRSCTMRSRSRRSCCCGQTRPSSSCGLTASCPRRP</sequence>
<reference evidence="2 3" key="1">
    <citation type="submission" date="2015-01" db="EMBL/GenBank/DDBJ databases">
        <title>Genomic characterization of bacteriophage ITL-1, lytic for Rasltonia solanacearum.</title>
        <authorList>
            <person name="Hernandez-Romano J."/>
            <person name="Martinez-Barnetche J."/>
            <person name="Tellez-Sosa J.M."/>
            <person name="Gomez-Barreto R.E."/>
            <person name="Teran-Leon I."/>
            <person name="Serrano-Plancarte R."/>
            <person name="Zavala-Padilla G."/>
            <person name="Estrada-Carrillo M."/>
        </authorList>
    </citation>
    <scope>NUCLEOTIDE SEQUENCE [LARGE SCALE GENOMIC DNA]</scope>
</reference>
<dbReference type="RefSeq" id="YP_009785091.1">
    <property type="nucleotide sequence ID" value="NC_047751.1"/>
</dbReference>
<evidence type="ECO:0000313" key="3">
    <source>
        <dbReference type="Proteomes" id="UP000223875"/>
    </source>
</evidence>
<evidence type="ECO:0000313" key="2">
    <source>
        <dbReference type="EMBL" id="AJT60838.1"/>
    </source>
</evidence>
<dbReference type="Proteomes" id="UP000223875">
    <property type="component" value="Segment"/>
</dbReference>
<name>A0A0U1ZHK7_9CAUD</name>
<protein>
    <submittedName>
        <fullName evidence="2">Uncharacterized protein</fullName>
    </submittedName>
</protein>
<dbReference type="KEGG" id="vg:54975137"/>
<accession>A0A0U1ZHK7</accession>
<keyword evidence="3" id="KW-1185">Reference proteome</keyword>
<organism evidence="2 3">
    <name type="scientific">Ralstonia phage phiITL-1</name>
    <dbReference type="NCBI Taxonomy" id="1597967"/>
    <lineage>
        <taxon>Viruses</taxon>
        <taxon>Duplodnaviria</taxon>
        <taxon>Heunggongvirae</taxon>
        <taxon>Uroviricota</taxon>
        <taxon>Caudoviricetes</taxon>
        <taxon>Autographivirales</taxon>
        <taxon>Autotranscriptaviridae</taxon>
        <taxon>Serkorvirus</taxon>
        <taxon>Serkorvirus ITL1</taxon>
    </lineage>
</organism>
<proteinExistence type="predicted"/>